<dbReference type="EMBL" id="CP144533">
    <property type="protein sequence ID" value="WWC61292.1"/>
    <property type="molecule type" value="Genomic_DNA"/>
</dbReference>
<dbReference type="VEuPathDB" id="FungiDB:I303_03892"/>
<evidence type="ECO:0000313" key="4">
    <source>
        <dbReference type="EMBL" id="WWC61292.1"/>
    </source>
</evidence>
<keyword evidence="1" id="KW-0812">Transmembrane</keyword>
<feature type="domain" description="Ricin B lectin" evidence="2">
    <location>
        <begin position="47"/>
        <end position="164"/>
    </location>
</feature>
<dbReference type="RefSeq" id="XP_018264014.1">
    <property type="nucleotide sequence ID" value="XM_018407206.1"/>
</dbReference>
<dbReference type="SUPFAM" id="SSF50370">
    <property type="entry name" value="Ricin B-like lectins"/>
    <property type="match status" value="2"/>
</dbReference>
<reference evidence="4" key="3">
    <citation type="submission" date="2024-02" db="EMBL/GenBank/DDBJ databases">
        <title>Comparative genomics of Cryptococcus and Kwoniella reveals pathogenesis evolution and contrasting modes of karyotype evolution via chromosome fusion or intercentromeric recombination.</title>
        <authorList>
            <person name="Coelho M.A."/>
            <person name="David-Palma M."/>
            <person name="Shea T."/>
            <person name="Bowers K."/>
            <person name="McGinley-Smith S."/>
            <person name="Mohammad A.W."/>
            <person name="Gnirke A."/>
            <person name="Yurkov A.M."/>
            <person name="Nowrousian M."/>
            <person name="Sun S."/>
            <person name="Cuomo C.A."/>
            <person name="Heitman J."/>
        </authorList>
    </citation>
    <scope>NUCLEOTIDE SEQUENCE</scope>
    <source>
        <strain evidence="4">CBS 10117</strain>
    </source>
</reference>
<reference evidence="4" key="2">
    <citation type="submission" date="2013-07" db="EMBL/GenBank/DDBJ databases">
        <authorList>
            <consortium name="The Broad Institute Genome Sequencing Platform"/>
            <person name="Cuomo C."/>
            <person name="Litvintseva A."/>
            <person name="Chen Y."/>
            <person name="Heitman J."/>
            <person name="Sun S."/>
            <person name="Springer D."/>
            <person name="Dromer F."/>
            <person name="Young S.K."/>
            <person name="Zeng Q."/>
            <person name="Gargeya S."/>
            <person name="Fitzgerald M."/>
            <person name="Abouelleil A."/>
            <person name="Alvarado L."/>
            <person name="Berlin A.M."/>
            <person name="Chapman S.B."/>
            <person name="Dewar J."/>
            <person name="Goldberg J."/>
            <person name="Griggs A."/>
            <person name="Gujja S."/>
            <person name="Hansen M."/>
            <person name="Howarth C."/>
            <person name="Imamovic A."/>
            <person name="Larimer J."/>
            <person name="McCowan C."/>
            <person name="Murphy C."/>
            <person name="Pearson M."/>
            <person name="Priest M."/>
            <person name="Roberts A."/>
            <person name="Saif S."/>
            <person name="Shea T."/>
            <person name="Sykes S."/>
            <person name="Wortman J."/>
            <person name="Nusbaum C."/>
            <person name="Birren B."/>
        </authorList>
    </citation>
    <scope>NUCLEOTIDE SEQUENCE</scope>
    <source>
        <strain evidence="4">CBS 10117</strain>
    </source>
</reference>
<keyword evidence="1" id="KW-0472">Membrane</keyword>
<accession>A0A1A6A7Z1</accession>
<proteinExistence type="predicted"/>
<organism evidence="3">
    <name type="scientific">Kwoniella dejecticola CBS 10117</name>
    <dbReference type="NCBI Taxonomy" id="1296121"/>
    <lineage>
        <taxon>Eukaryota</taxon>
        <taxon>Fungi</taxon>
        <taxon>Dikarya</taxon>
        <taxon>Basidiomycota</taxon>
        <taxon>Agaricomycotina</taxon>
        <taxon>Tremellomycetes</taxon>
        <taxon>Tremellales</taxon>
        <taxon>Cryptococcaceae</taxon>
        <taxon>Kwoniella</taxon>
    </lineage>
</organism>
<dbReference type="AlphaFoldDB" id="A0A1A6A7Z1"/>
<sequence length="349" mass="38810">MLFTNQVVLYTITFLYSLTLTSNSIFAFGRSSFVNPKPVKRQYRELGVYISSIRDGSCLSTTDEPAQIGSKVVFANCEGAETWHVPNEAGLLGLDTVGLVLDQNDEDGLYLREPVKNSSSQLWKWRSDNRLSSADNSLCLQHSQGGPQPVECDSMNVDQVWILRNTSRAQTFDDIAKQPDVNRNGFIHPYGRNDICLSAVSAKEAFVGGGIAMTYCSGKGDGNSYLPVSTSDSLFTWNLPAKGQRGHVKLSSKNLCLETGYKTYNVKGYWEWSFMYGMGIQLKECDDSIKGQDWIWDGKTLKIAEGDSNQCLNILGRSGPVQMSNFLNLRPMQLWTCDPNDQNSMFSAS</sequence>
<gene>
    <name evidence="3" type="ORF">I303_03892</name>
    <name evidence="4" type="ORF">I303_103873</name>
</gene>
<feature type="transmembrane region" description="Helical" evidence="1">
    <location>
        <begin position="7"/>
        <end position="28"/>
    </location>
</feature>
<evidence type="ECO:0000313" key="5">
    <source>
        <dbReference type="Proteomes" id="UP000078595"/>
    </source>
</evidence>
<dbReference type="EMBL" id="KI894030">
    <property type="protein sequence ID" value="OBR86172.1"/>
    <property type="molecule type" value="Genomic_DNA"/>
</dbReference>
<evidence type="ECO:0000259" key="2">
    <source>
        <dbReference type="SMART" id="SM00458"/>
    </source>
</evidence>
<dbReference type="InterPro" id="IPR035992">
    <property type="entry name" value="Ricin_B-like_lectins"/>
</dbReference>
<evidence type="ECO:0000256" key="1">
    <source>
        <dbReference type="SAM" id="Phobius"/>
    </source>
</evidence>
<reference evidence="3" key="1">
    <citation type="submission" date="2013-07" db="EMBL/GenBank/DDBJ databases">
        <title>The Genome Sequence of Cryptococcus dejecticola CBS10117.</title>
        <authorList>
            <consortium name="The Broad Institute Genome Sequencing Platform"/>
            <person name="Cuomo C."/>
            <person name="Litvintseva A."/>
            <person name="Chen Y."/>
            <person name="Heitman J."/>
            <person name="Sun S."/>
            <person name="Springer D."/>
            <person name="Dromer F."/>
            <person name="Young S.K."/>
            <person name="Zeng Q."/>
            <person name="Gargeya S."/>
            <person name="Fitzgerald M."/>
            <person name="Abouelleil A."/>
            <person name="Alvarado L."/>
            <person name="Berlin A.M."/>
            <person name="Chapman S.B."/>
            <person name="Dewar J."/>
            <person name="Goldberg J."/>
            <person name="Griggs A."/>
            <person name="Gujja S."/>
            <person name="Hansen M."/>
            <person name="Howarth C."/>
            <person name="Imamovic A."/>
            <person name="Larimer J."/>
            <person name="McCowan C."/>
            <person name="Murphy C."/>
            <person name="Pearson M."/>
            <person name="Priest M."/>
            <person name="Roberts A."/>
            <person name="Saif S."/>
            <person name="Shea T."/>
            <person name="Sykes S."/>
            <person name="Wortman J."/>
            <person name="Nusbaum C."/>
            <person name="Birren B."/>
        </authorList>
    </citation>
    <scope>NUCLEOTIDE SEQUENCE [LARGE SCALE GENOMIC DNA]</scope>
    <source>
        <strain evidence="3">CBS 10117</strain>
    </source>
</reference>
<dbReference type="Proteomes" id="UP000078595">
    <property type="component" value="Chromosome 4"/>
</dbReference>
<dbReference type="KEGG" id="kdj:28967591"/>
<protein>
    <recommendedName>
        <fullName evidence="2">Ricin B lectin domain-containing protein</fullName>
    </recommendedName>
</protein>
<keyword evidence="5" id="KW-1185">Reference proteome</keyword>
<dbReference type="PROSITE" id="PS50231">
    <property type="entry name" value="RICIN_B_LECTIN"/>
    <property type="match status" value="2"/>
</dbReference>
<dbReference type="SMART" id="SM00458">
    <property type="entry name" value="RICIN"/>
    <property type="match status" value="2"/>
</dbReference>
<dbReference type="InterPro" id="IPR000772">
    <property type="entry name" value="Ricin_B_lectin"/>
</dbReference>
<feature type="domain" description="Ricin B lectin" evidence="2">
    <location>
        <begin position="184"/>
        <end position="349"/>
    </location>
</feature>
<name>A0A1A6A7Z1_9TREE</name>
<dbReference type="Pfam" id="PF00652">
    <property type="entry name" value="Ricin_B_lectin"/>
    <property type="match status" value="1"/>
</dbReference>
<dbReference type="GeneID" id="28967591"/>
<dbReference type="Gene3D" id="2.80.10.50">
    <property type="match status" value="2"/>
</dbReference>
<evidence type="ECO:0000313" key="3">
    <source>
        <dbReference type="EMBL" id="OBR86172.1"/>
    </source>
</evidence>
<dbReference type="OrthoDB" id="2561018at2759"/>
<keyword evidence="1" id="KW-1133">Transmembrane helix</keyword>